<reference evidence="2 3" key="1">
    <citation type="journal article" date="2018" name="PLoS Genet.">
        <title>Population sequencing reveals clonal diversity and ancestral inbreeding in the grapevine cultivar Chardonnay.</title>
        <authorList>
            <person name="Roach M.J."/>
            <person name="Johnson D.L."/>
            <person name="Bohlmann J."/>
            <person name="van Vuuren H.J."/>
            <person name="Jones S.J."/>
            <person name="Pretorius I.S."/>
            <person name="Schmidt S.A."/>
            <person name="Borneman A.R."/>
        </authorList>
    </citation>
    <scope>NUCLEOTIDE SEQUENCE [LARGE SCALE GENOMIC DNA]</scope>
    <source>
        <strain evidence="3">cv. Chardonnay</strain>
        <tissue evidence="2">Leaf</tissue>
    </source>
</reference>
<feature type="region of interest" description="Disordered" evidence="1">
    <location>
        <begin position="1"/>
        <end position="44"/>
    </location>
</feature>
<organism evidence="2 3">
    <name type="scientific">Vitis vinifera</name>
    <name type="common">Grape</name>
    <dbReference type="NCBI Taxonomy" id="29760"/>
    <lineage>
        <taxon>Eukaryota</taxon>
        <taxon>Viridiplantae</taxon>
        <taxon>Streptophyta</taxon>
        <taxon>Embryophyta</taxon>
        <taxon>Tracheophyta</taxon>
        <taxon>Spermatophyta</taxon>
        <taxon>Magnoliopsida</taxon>
        <taxon>eudicotyledons</taxon>
        <taxon>Gunneridae</taxon>
        <taxon>Pentapetalae</taxon>
        <taxon>rosids</taxon>
        <taxon>Vitales</taxon>
        <taxon>Vitaceae</taxon>
        <taxon>Viteae</taxon>
        <taxon>Vitis</taxon>
    </lineage>
</organism>
<dbReference type="Proteomes" id="UP000288805">
    <property type="component" value="Unassembled WGS sequence"/>
</dbReference>
<gene>
    <name evidence="2" type="ORF">CK203_036604</name>
</gene>
<name>A0A438HIS6_VITVI</name>
<evidence type="ECO:0000313" key="3">
    <source>
        <dbReference type="Proteomes" id="UP000288805"/>
    </source>
</evidence>
<dbReference type="AlphaFoldDB" id="A0A438HIS6"/>
<sequence length="85" mass="9545">MEVRPNPVDDNSSIPQQHQHHAHAAPSKQLKAAPNPVDTSSVSQRSISYSFSPFLLLSVWLSRKLREVQDFESDALYLVLPLSFS</sequence>
<dbReference type="EMBL" id="QGNW01000217">
    <property type="protein sequence ID" value="RVW84328.1"/>
    <property type="molecule type" value="Genomic_DNA"/>
</dbReference>
<proteinExistence type="predicted"/>
<protein>
    <submittedName>
        <fullName evidence="2">Uncharacterized protein</fullName>
    </submittedName>
</protein>
<accession>A0A438HIS6</accession>
<evidence type="ECO:0000313" key="2">
    <source>
        <dbReference type="EMBL" id="RVW84328.1"/>
    </source>
</evidence>
<comment type="caution">
    <text evidence="2">The sequence shown here is derived from an EMBL/GenBank/DDBJ whole genome shotgun (WGS) entry which is preliminary data.</text>
</comment>
<evidence type="ECO:0000256" key="1">
    <source>
        <dbReference type="SAM" id="MobiDB-lite"/>
    </source>
</evidence>